<accession>A0A6A6C4W5</accession>
<evidence type="ECO:0000256" key="1">
    <source>
        <dbReference type="SAM" id="MobiDB-lite"/>
    </source>
</evidence>
<feature type="compositionally biased region" description="Low complexity" evidence="1">
    <location>
        <begin position="167"/>
        <end position="204"/>
    </location>
</feature>
<feature type="compositionally biased region" description="Basic and acidic residues" evidence="1">
    <location>
        <begin position="113"/>
        <end position="125"/>
    </location>
</feature>
<dbReference type="OrthoDB" id="4121058at2759"/>
<dbReference type="RefSeq" id="XP_033662944.1">
    <property type="nucleotide sequence ID" value="XM_033808568.1"/>
</dbReference>
<dbReference type="Proteomes" id="UP000799537">
    <property type="component" value="Unassembled WGS sequence"/>
</dbReference>
<name>A0A6A6C4W5_ZASCE</name>
<feature type="compositionally biased region" description="Acidic residues" evidence="1">
    <location>
        <begin position="291"/>
        <end position="306"/>
    </location>
</feature>
<feature type="compositionally biased region" description="Polar residues" evidence="1">
    <location>
        <begin position="326"/>
        <end position="340"/>
    </location>
</feature>
<dbReference type="AlphaFoldDB" id="A0A6A6C4W5"/>
<evidence type="ECO:0000313" key="3">
    <source>
        <dbReference type="Proteomes" id="UP000799537"/>
    </source>
</evidence>
<organism evidence="2 3">
    <name type="scientific">Zasmidium cellare ATCC 36951</name>
    <dbReference type="NCBI Taxonomy" id="1080233"/>
    <lineage>
        <taxon>Eukaryota</taxon>
        <taxon>Fungi</taxon>
        <taxon>Dikarya</taxon>
        <taxon>Ascomycota</taxon>
        <taxon>Pezizomycotina</taxon>
        <taxon>Dothideomycetes</taxon>
        <taxon>Dothideomycetidae</taxon>
        <taxon>Mycosphaerellales</taxon>
        <taxon>Mycosphaerellaceae</taxon>
        <taxon>Zasmidium</taxon>
    </lineage>
</organism>
<feature type="region of interest" description="Disordered" evidence="1">
    <location>
        <begin position="153"/>
        <end position="357"/>
    </location>
</feature>
<gene>
    <name evidence="2" type="ORF">M409DRAFT_27434</name>
</gene>
<feature type="region of interest" description="Disordered" evidence="1">
    <location>
        <begin position="104"/>
        <end position="138"/>
    </location>
</feature>
<evidence type="ECO:0000313" key="2">
    <source>
        <dbReference type="EMBL" id="KAF2162055.1"/>
    </source>
</evidence>
<dbReference type="EMBL" id="ML993615">
    <property type="protein sequence ID" value="KAF2162055.1"/>
    <property type="molecule type" value="Genomic_DNA"/>
</dbReference>
<keyword evidence="3" id="KW-1185">Reference proteome</keyword>
<proteinExistence type="predicted"/>
<sequence>MDASVPPIIRGKFLYRDILLVDCGGDLKRHARAPESEVKRLLNGKDVKDQVGHWYEAQLIHYGLQRSKDKNTAKVRLQQALNQGKLKSQPPHLGDMEGRMKKEYAAAVRKAKKGDSSKGTKRSRDEEESSAQSSKKTKISVTVDGIAISIDRSDESKAKSTKKTTSKETISQAPTPKATTPKAISAKTTAAKANTPKATASKATAAKEPRVAPKKSKAEQTSSTPKNAKPPAPKKKATAELANNPRDHPDNVFQRSGSFSGAIISRETPKARTKQTARKSAPALGFRDAWEEPSDNDYDEDEDEGCMDGRERQTARKSAPMLGFRAQSSVKNEPGTQRQPSVKDEPSNDDDMDTRPDITQSQLNITGVYNISCPYLEAQSPEDADKLRMFICVDNEAGLIWGGFELAWKTGIIKIDDIATNHNLPFGWRAKDYEKSGSLRFGKGCFGEIMFWGTSTGNTQVRGVFRNLFPDPVEFEGVRRPGPLWCGRSSYKFKQEWEEYPKEAYGR</sequence>
<protein>
    <submittedName>
        <fullName evidence="2">Uncharacterized protein</fullName>
    </submittedName>
</protein>
<reference evidence="2" key="1">
    <citation type="journal article" date="2020" name="Stud. Mycol.">
        <title>101 Dothideomycetes genomes: a test case for predicting lifestyles and emergence of pathogens.</title>
        <authorList>
            <person name="Haridas S."/>
            <person name="Albert R."/>
            <person name="Binder M."/>
            <person name="Bloem J."/>
            <person name="Labutti K."/>
            <person name="Salamov A."/>
            <person name="Andreopoulos B."/>
            <person name="Baker S."/>
            <person name="Barry K."/>
            <person name="Bills G."/>
            <person name="Bluhm B."/>
            <person name="Cannon C."/>
            <person name="Castanera R."/>
            <person name="Culley D."/>
            <person name="Daum C."/>
            <person name="Ezra D."/>
            <person name="Gonzalez J."/>
            <person name="Henrissat B."/>
            <person name="Kuo A."/>
            <person name="Liang C."/>
            <person name="Lipzen A."/>
            <person name="Lutzoni F."/>
            <person name="Magnuson J."/>
            <person name="Mondo S."/>
            <person name="Nolan M."/>
            <person name="Ohm R."/>
            <person name="Pangilinan J."/>
            <person name="Park H.-J."/>
            <person name="Ramirez L."/>
            <person name="Alfaro M."/>
            <person name="Sun H."/>
            <person name="Tritt A."/>
            <person name="Yoshinaga Y."/>
            <person name="Zwiers L.-H."/>
            <person name="Turgeon B."/>
            <person name="Goodwin S."/>
            <person name="Spatafora J."/>
            <person name="Crous P."/>
            <person name="Grigoriev I."/>
        </authorList>
    </citation>
    <scope>NUCLEOTIDE SEQUENCE</scope>
    <source>
        <strain evidence="2">ATCC 36951</strain>
    </source>
</reference>
<dbReference type="GeneID" id="54561840"/>